<gene>
    <name evidence="1" type="ORF">QCA50_008569</name>
</gene>
<evidence type="ECO:0000313" key="2">
    <source>
        <dbReference type="Proteomes" id="UP001385951"/>
    </source>
</evidence>
<dbReference type="AlphaFoldDB" id="A0AAW0G9A9"/>
<accession>A0AAW0G9A9</accession>
<protein>
    <submittedName>
        <fullName evidence="1">Uncharacterized protein</fullName>
    </submittedName>
</protein>
<dbReference type="Proteomes" id="UP001385951">
    <property type="component" value="Unassembled WGS sequence"/>
</dbReference>
<dbReference type="EMBL" id="JASBNA010000011">
    <property type="protein sequence ID" value="KAK7688199.1"/>
    <property type="molecule type" value="Genomic_DNA"/>
</dbReference>
<name>A0AAW0G9A9_9APHY</name>
<sequence length="660" mass="76240">MMLQVSIFHTAEYLVERRDRIDQRRIWLQNIYNLLHPIHHSLGSFANIHLANFPEAQKAIPIINHWVEDCLFSLRSDRFSPFFLNNLVQMSSLAFLLNRFRAQRYLGIIPCVQKEPLRRYIREDNMNIVHDILKLLDGSGELPIVAGVLFLKRVVSAKLWINFSNVCSILESICYSIVITRRLRNGSLHNTILPRQWILTLPTANSESIAARSIPINLVVELVDIVHALLVGIFSNNPEDFEYLLFEYRNWQESDLWQIIYISLSRICRSLCLLSCNMATPLIRDRIVSTIQILAKSQHEFPAFCAMYAEARNWDELWFALRASGQQPRSTLDELLFLQDETRAPPKKIWGTRTIPYREWSAALNDLQATASGSHNDANHSRNIAVQSNADDLEKDGDDGMRVHAISTSHEDIASEELPADVVEPLAAADDIIVNDSLASEEQVKAARTIQRAYRNFFRRRSDRAYRSLFQQRYSHAALIILKAYRQYRVRKDTHPSRIVERRYRLRSACHATVAQESLSGLYKSYFCDQLPHALVCLEEMYAYVSKCKEADGKRLRGNKVVLEEVHAIMANNVALFKQVTGLQKALGPRSELHRSQNVDLLKQKILELEQLVRKLPQGISNEWAFDFRMAMRAMKGVDEVRRKEKRPRLNIDDIDLVYS</sequence>
<organism evidence="1 2">
    <name type="scientific">Cerrena zonata</name>
    <dbReference type="NCBI Taxonomy" id="2478898"/>
    <lineage>
        <taxon>Eukaryota</taxon>
        <taxon>Fungi</taxon>
        <taxon>Dikarya</taxon>
        <taxon>Basidiomycota</taxon>
        <taxon>Agaricomycotina</taxon>
        <taxon>Agaricomycetes</taxon>
        <taxon>Polyporales</taxon>
        <taxon>Cerrenaceae</taxon>
        <taxon>Cerrena</taxon>
    </lineage>
</organism>
<keyword evidence="2" id="KW-1185">Reference proteome</keyword>
<proteinExistence type="predicted"/>
<evidence type="ECO:0000313" key="1">
    <source>
        <dbReference type="EMBL" id="KAK7688199.1"/>
    </source>
</evidence>
<comment type="caution">
    <text evidence="1">The sequence shown here is derived from an EMBL/GenBank/DDBJ whole genome shotgun (WGS) entry which is preliminary data.</text>
</comment>
<reference evidence="1 2" key="1">
    <citation type="submission" date="2022-09" db="EMBL/GenBank/DDBJ databases">
        <authorList>
            <person name="Palmer J.M."/>
        </authorList>
    </citation>
    <scope>NUCLEOTIDE SEQUENCE [LARGE SCALE GENOMIC DNA]</scope>
    <source>
        <strain evidence="1 2">DSM 7382</strain>
    </source>
</reference>